<feature type="transmembrane region" description="Helical" evidence="8">
    <location>
        <begin position="202"/>
        <end position="220"/>
    </location>
</feature>
<feature type="transmembrane region" description="Helical" evidence="8">
    <location>
        <begin position="12"/>
        <end position="36"/>
    </location>
</feature>
<feature type="transmembrane region" description="Helical" evidence="8">
    <location>
        <begin position="232"/>
        <end position="250"/>
    </location>
</feature>
<evidence type="ECO:0000256" key="4">
    <source>
        <dbReference type="ARBA" id="ARBA00022475"/>
    </source>
</evidence>
<keyword evidence="6 8" id="KW-1133">Transmembrane helix</keyword>
<gene>
    <name evidence="10" type="ORF">Ga0074812_14059</name>
</gene>
<evidence type="ECO:0000313" key="11">
    <source>
        <dbReference type="Proteomes" id="UP000198802"/>
    </source>
</evidence>
<dbReference type="GO" id="GO:0005886">
    <property type="term" value="C:plasma membrane"/>
    <property type="evidence" value="ECO:0007669"/>
    <property type="project" value="UniProtKB-SubCell"/>
</dbReference>
<feature type="domain" description="Major facilitator superfamily (MFS) profile" evidence="9">
    <location>
        <begin position="14"/>
        <end position="469"/>
    </location>
</feature>
<feature type="transmembrane region" description="Helical" evidence="8">
    <location>
        <begin position="80"/>
        <end position="103"/>
    </location>
</feature>
<protein>
    <submittedName>
        <fullName evidence="10">Drug resistance transporter, EmrB/QacA subfamily</fullName>
    </submittedName>
</protein>
<dbReference type="InterPro" id="IPR004638">
    <property type="entry name" value="EmrB-like"/>
</dbReference>
<accession>A0A0S4QXW6</accession>
<evidence type="ECO:0000256" key="3">
    <source>
        <dbReference type="ARBA" id="ARBA00022448"/>
    </source>
</evidence>
<keyword evidence="4" id="KW-1003">Cell membrane</keyword>
<feature type="transmembrane region" description="Helical" evidence="8">
    <location>
        <begin position="409"/>
        <end position="433"/>
    </location>
</feature>
<dbReference type="InterPro" id="IPR020846">
    <property type="entry name" value="MFS_dom"/>
</dbReference>
<dbReference type="RefSeq" id="WP_091285441.1">
    <property type="nucleotide sequence ID" value="NZ_FAOZ01000040.1"/>
</dbReference>
<name>A0A0S4QXW6_9ACTN</name>
<feature type="transmembrane region" description="Helical" evidence="8">
    <location>
        <begin position="358"/>
        <end position="377"/>
    </location>
</feature>
<feature type="transmembrane region" description="Helical" evidence="8">
    <location>
        <begin position="334"/>
        <end position="352"/>
    </location>
</feature>
<feature type="transmembrane region" description="Helical" evidence="8">
    <location>
        <begin position="48"/>
        <end position="68"/>
    </location>
</feature>
<dbReference type="InterPro" id="IPR036259">
    <property type="entry name" value="MFS_trans_sf"/>
</dbReference>
<reference evidence="11" key="1">
    <citation type="submission" date="2015-11" db="EMBL/GenBank/DDBJ databases">
        <authorList>
            <person name="Varghese N."/>
        </authorList>
    </citation>
    <scope>NUCLEOTIDE SEQUENCE [LARGE SCALE GENOMIC DNA]</scope>
    <source>
        <strain evidence="11">DSM 45899</strain>
    </source>
</reference>
<feature type="transmembrane region" description="Helical" evidence="8">
    <location>
        <begin position="302"/>
        <end position="322"/>
    </location>
</feature>
<dbReference type="NCBIfam" id="TIGR00711">
    <property type="entry name" value="efflux_EmrB"/>
    <property type="match status" value="1"/>
</dbReference>
<evidence type="ECO:0000256" key="8">
    <source>
        <dbReference type="SAM" id="Phobius"/>
    </source>
</evidence>
<dbReference type="EMBL" id="FAOZ01000040">
    <property type="protein sequence ID" value="CUU60481.1"/>
    <property type="molecule type" value="Genomic_DNA"/>
</dbReference>
<keyword evidence="11" id="KW-1185">Reference proteome</keyword>
<dbReference type="Pfam" id="PF07690">
    <property type="entry name" value="MFS_1"/>
    <property type="match status" value="1"/>
</dbReference>
<keyword evidence="3" id="KW-0813">Transport</keyword>
<feature type="transmembrane region" description="Helical" evidence="8">
    <location>
        <begin position="262"/>
        <end position="282"/>
    </location>
</feature>
<dbReference type="Gene3D" id="1.20.1720.10">
    <property type="entry name" value="Multidrug resistance protein D"/>
    <property type="match status" value="1"/>
</dbReference>
<dbReference type="PROSITE" id="PS50850">
    <property type="entry name" value="MFS"/>
    <property type="match status" value="1"/>
</dbReference>
<evidence type="ECO:0000256" key="6">
    <source>
        <dbReference type="ARBA" id="ARBA00022989"/>
    </source>
</evidence>
<feature type="transmembrane region" description="Helical" evidence="8">
    <location>
        <begin position="142"/>
        <end position="164"/>
    </location>
</feature>
<dbReference type="PRINTS" id="PR01036">
    <property type="entry name" value="TCRTETB"/>
</dbReference>
<evidence type="ECO:0000256" key="5">
    <source>
        <dbReference type="ARBA" id="ARBA00022692"/>
    </source>
</evidence>
<evidence type="ECO:0000313" key="10">
    <source>
        <dbReference type="EMBL" id="CUU60481.1"/>
    </source>
</evidence>
<dbReference type="PANTHER" id="PTHR42718:SF9">
    <property type="entry name" value="MAJOR FACILITATOR SUPERFAMILY MULTIDRUG TRANSPORTER MFSC"/>
    <property type="match status" value="1"/>
</dbReference>
<dbReference type="PANTHER" id="PTHR42718">
    <property type="entry name" value="MAJOR FACILITATOR SUPERFAMILY MULTIDRUG TRANSPORTER MFSC"/>
    <property type="match status" value="1"/>
</dbReference>
<dbReference type="GO" id="GO:0022857">
    <property type="term" value="F:transmembrane transporter activity"/>
    <property type="evidence" value="ECO:0007669"/>
    <property type="project" value="InterPro"/>
</dbReference>
<dbReference type="AlphaFoldDB" id="A0A0S4QXW6"/>
<evidence type="ECO:0000256" key="1">
    <source>
        <dbReference type="ARBA" id="ARBA00004651"/>
    </source>
</evidence>
<dbReference type="Proteomes" id="UP000198802">
    <property type="component" value="Unassembled WGS sequence"/>
</dbReference>
<comment type="subcellular location">
    <subcellularLocation>
        <location evidence="1">Cell membrane</location>
        <topology evidence="1">Multi-pass membrane protein</topology>
    </subcellularLocation>
</comment>
<keyword evidence="5 8" id="KW-0812">Transmembrane</keyword>
<evidence type="ECO:0000256" key="2">
    <source>
        <dbReference type="ARBA" id="ARBA00008537"/>
    </source>
</evidence>
<evidence type="ECO:0000256" key="7">
    <source>
        <dbReference type="ARBA" id="ARBA00023136"/>
    </source>
</evidence>
<sequence length="542" mass="54754">MVEVELTRNRRFAVLGICSMSLLIVGLDNTIVNIALPSLRRDFDASPAGLQWSIDGYTIVLASLLMLAGSMGDRLGRRRIFQAGLALFTLGSLLCSIAPSLHWLVAFRMVQAVGGSMLNPVAMSIITNTFTDPRERARAIGVWGAVVGISMALGPVLGGVLVEWVGWRSIFWINIPIGLIALTLAQLYVPESRASRPRRLDAVGQVLVIFILATLTYSLIAAPEAGWTSARTLGLLAGAGVAVALLVRYESRREEPLLDVRLFRVASFSGATLTAVCALGALGGSLLLNTIYLQDVRGYQPLHAGLVTLPMAAGIIIGAPLSGRAVARFGPRPSLLAAGVGLTLGSLAMVGFDAGSSTGQLLIAYTVFGAGFGLVNAPITNTAVSGMPVEQAGVAAAVASTSRQVGQSLGVALVGSVAAVTVTAAAGGAGGGGESTTMIDAMSPAGRWVVVAASAATLVLGLTTAPRRRRVADAVASAAPAASAASAAPAVSVVSAVSMGAAVPPASPGVAKAGGDAVDGQQQAAAQAGIRVVAGGPGAGQQ</sequence>
<dbReference type="InterPro" id="IPR011701">
    <property type="entry name" value="MFS"/>
</dbReference>
<keyword evidence="7 8" id="KW-0472">Membrane</keyword>
<feature type="transmembrane region" description="Helical" evidence="8">
    <location>
        <begin position="109"/>
        <end position="130"/>
    </location>
</feature>
<dbReference type="Gene3D" id="1.20.1250.20">
    <property type="entry name" value="MFS general substrate transporter like domains"/>
    <property type="match status" value="1"/>
</dbReference>
<evidence type="ECO:0000259" key="9">
    <source>
        <dbReference type="PROSITE" id="PS50850"/>
    </source>
</evidence>
<organism evidence="10 11">
    <name type="scientific">Parafrankia irregularis</name>
    <dbReference type="NCBI Taxonomy" id="795642"/>
    <lineage>
        <taxon>Bacteria</taxon>
        <taxon>Bacillati</taxon>
        <taxon>Actinomycetota</taxon>
        <taxon>Actinomycetes</taxon>
        <taxon>Frankiales</taxon>
        <taxon>Frankiaceae</taxon>
        <taxon>Parafrankia</taxon>
    </lineage>
</organism>
<dbReference type="CDD" id="cd17321">
    <property type="entry name" value="MFS_MMR_MDR_like"/>
    <property type="match status" value="1"/>
</dbReference>
<comment type="similarity">
    <text evidence="2">Belongs to the major facilitator superfamily. EmrB family.</text>
</comment>
<dbReference type="SUPFAM" id="SSF103473">
    <property type="entry name" value="MFS general substrate transporter"/>
    <property type="match status" value="1"/>
</dbReference>
<proteinExistence type="inferred from homology"/>
<feature type="transmembrane region" description="Helical" evidence="8">
    <location>
        <begin position="445"/>
        <end position="463"/>
    </location>
</feature>
<feature type="transmembrane region" description="Helical" evidence="8">
    <location>
        <begin position="170"/>
        <end position="190"/>
    </location>
</feature>